<dbReference type="EMBL" id="FWFZ01000002">
    <property type="protein sequence ID" value="SLN23347.1"/>
    <property type="molecule type" value="Genomic_DNA"/>
</dbReference>
<dbReference type="OrthoDB" id="9791851at2"/>
<dbReference type="InterPro" id="IPR010364">
    <property type="entry name" value="Uncharacterised_IM_CreD"/>
</dbReference>
<accession>A0A1Y5RR18</accession>
<feature type="transmembrane region" description="Helical" evidence="1">
    <location>
        <begin position="332"/>
        <end position="351"/>
    </location>
</feature>
<sequence length="459" mass="50218">MLRSTGFRFLVVGTLTLFMFIPLFFVAVVIEERAEYSRDTIAEVGREWGGIQRLTGPQLVIPVEGPVTREERRETIDPETGEPRFELVDVTGIVRTDALHVWPETFSAQLSTRSRERERGIFRVPVYEARAGVDFAFDLSDLEAAVGPAETILWGEAELQIEVGDSRALRGDASLTSGGRRLALEPLAGGGIRAGTGDPRDLGAYRLDLGFNGAGALYVAPGGRTTDVTISGDWPHPSFDGVYLPDSMEVSESGFEAHWTIPHLARPLPLVSREDQMRAARAAAFGLRYYQPNDFYQKAYRAARYGILYIALTFLTVLLIEDRHRRPVHPVQYLLIGLVQSVFVLLMVAYAEQIGFAPAYFLSAGAVTTLLTGYGWAALKLGRRTWALGGLLAALYAVLFLILRSADYALLAGATLAFGALAATMWLTRNEDWYGAPGEGLWRRKAPLPAAPVAPPGAG</sequence>
<dbReference type="PANTHER" id="PTHR30092">
    <property type="entry name" value="INNER MEMBRANE PROTEIN CRED"/>
    <property type="match status" value="1"/>
</dbReference>
<evidence type="ECO:0000313" key="2">
    <source>
        <dbReference type="EMBL" id="SLN23347.1"/>
    </source>
</evidence>
<dbReference type="PANTHER" id="PTHR30092:SF0">
    <property type="entry name" value="INNER MEMBRANE PROTEIN CRED"/>
    <property type="match status" value="1"/>
</dbReference>
<feature type="transmembrane region" description="Helical" evidence="1">
    <location>
        <begin position="357"/>
        <end position="379"/>
    </location>
</feature>
<dbReference type="NCBIfam" id="NF008712">
    <property type="entry name" value="PRK11715.1-1"/>
    <property type="match status" value="1"/>
</dbReference>
<evidence type="ECO:0000256" key="1">
    <source>
        <dbReference type="SAM" id="Phobius"/>
    </source>
</evidence>
<dbReference type="RefSeq" id="WP_085877609.1">
    <property type="nucleotide sequence ID" value="NZ_FWFZ01000002.1"/>
</dbReference>
<feature type="transmembrane region" description="Helical" evidence="1">
    <location>
        <begin position="7"/>
        <end position="30"/>
    </location>
</feature>
<dbReference type="AlphaFoldDB" id="A0A1Y5RR18"/>
<dbReference type="Pfam" id="PF06123">
    <property type="entry name" value="CreD"/>
    <property type="match status" value="1"/>
</dbReference>
<keyword evidence="1" id="KW-1133">Transmembrane helix</keyword>
<keyword evidence="1" id="KW-0812">Transmembrane</keyword>
<reference evidence="2 3" key="1">
    <citation type="submission" date="2017-03" db="EMBL/GenBank/DDBJ databases">
        <authorList>
            <person name="Afonso C.L."/>
            <person name="Miller P.J."/>
            <person name="Scott M.A."/>
            <person name="Spackman E."/>
            <person name="Goraichik I."/>
            <person name="Dimitrov K.M."/>
            <person name="Suarez D.L."/>
            <person name="Swayne D.E."/>
        </authorList>
    </citation>
    <scope>NUCLEOTIDE SEQUENCE [LARGE SCALE GENOMIC DNA]</scope>
    <source>
        <strain evidence="2 3">CECT 7023</strain>
    </source>
</reference>
<gene>
    <name evidence="2" type="primary">creD</name>
    <name evidence="2" type="ORF">ROA7023_00701</name>
</gene>
<keyword evidence="1" id="KW-0472">Membrane</keyword>
<protein>
    <submittedName>
        <fullName evidence="2">Inner membrane protein CreD</fullName>
    </submittedName>
</protein>
<keyword evidence="3" id="KW-1185">Reference proteome</keyword>
<name>A0A1Y5RR18_9RHOB</name>
<dbReference type="PIRSF" id="PIRSF004548">
    <property type="entry name" value="CreD"/>
    <property type="match status" value="1"/>
</dbReference>
<dbReference type="Proteomes" id="UP000193900">
    <property type="component" value="Unassembled WGS sequence"/>
</dbReference>
<feature type="transmembrane region" description="Helical" evidence="1">
    <location>
        <begin position="302"/>
        <end position="320"/>
    </location>
</feature>
<proteinExistence type="predicted"/>
<feature type="transmembrane region" description="Helical" evidence="1">
    <location>
        <begin position="409"/>
        <end position="427"/>
    </location>
</feature>
<organism evidence="2 3">
    <name type="scientific">Roseisalinus antarcticus</name>
    <dbReference type="NCBI Taxonomy" id="254357"/>
    <lineage>
        <taxon>Bacteria</taxon>
        <taxon>Pseudomonadati</taxon>
        <taxon>Pseudomonadota</taxon>
        <taxon>Alphaproteobacteria</taxon>
        <taxon>Rhodobacterales</taxon>
        <taxon>Roseobacteraceae</taxon>
        <taxon>Roseisalinus</taxon>
    </lineage>
</organism>
<feature type="transmembrane region" description="Helical" evidence="1">
    <location>
        <begin position="386"/>
        <end position="403"/>
    </location>
</feature>
<dbReference type="GO" id="GO:0005886">
    <property type="term" value="C:plasma membrane"/>
    <property type="evidence" value="ECO:0007669"/>
    <property type="project" value="TreeGrafter"/>
</dbReference>
<evidence type="ECO:0000313" key="3">
    <source>
        <dbReference type="Proteomes" id="UP000193900"/>
    </source>
</evidence>